<organism evidence="1 2">
    <name type="scientific">Populus alba</name>
    <name type="common">White poplar</name>
    <dbReference type="NCBI Taxonomy" id="43335"/>
    <lineage>
        <taxon>Eukaryota</taxon>
        <taxon>Viridiplantae</taxon>
        <taxon>Streptophyta</taxon>
        <taxon>Embryophyta</taxon>
        <taxon>Tracheophyta</taxon>
        <taxon>Spermatophyta</taxon>
        <taxon>Magnoliopsida</taxon>
        <taxon>eudicotyledons</taxon>
        <taxon>Gunneridae</taxon>
        <taxon>Pentapetalae</taxon>
        <taxon>rosids</taxon>
        <taxon>fabids</taxon>
        <taxon>Malpighiales</taxon>
        <taxon>Salicaceae</taxon>
        <taxon>Saliceae</taxon>
        <taxon>Populus</taxon>
    </lineage>
</organism>
<reference evidence="1 2" key="1">
    <citation type="journal article" date="2024" name="Plant Biotechnol. J.">
        <title>Genome and CRISPR/Cas9 system of a widespread forest tree (Populus alba) in the world.</title>
        <authorList>
            <person name="Liu Y.J."/>
            <person name="Jiang P.F."/>
            <person name="Han X.M."/>
            <person name="Li X.Y."/>
            <person name="Wang H.M."/>
            <person name="Wang Y.J."/>
            <person name="Wang X.X."/>
            <person name="Zeng Q.Y."/>
        </authorList>
    </citation>
    <scope>NUCLEOTIDE SEQUENCE [LARGE SCALE GENOMIC DNA]</scope>
    <source>
        <strain evidence="2">cv. PAL-ZL1</strain>
    </source>
</reference>
<sequence>MANVEDVEGEGSVQGNGPPQFNDQPNFRTLREYLHPARQSTPSCIILPLNQQAFNLKPGMIQLLPTFHGMDSENPYIHIKDFEEVCNTFIDRTCTEETIRLKLFPFSLKDKAKLWLNSLRPRSIGTWREMQAEFLKKYFPTHRTAALQRQMMNFSCSPNESFHQAWEKFKDLLNACPHHGFEMWRLVSFFYDSLTADFKKLVSTMCNGEFYDKEPSEAFDFFDQLAENTKQWETSLPLHVESRNTISHSSGKFQLKETDDLNARLASLARKVESLEIKKVHVMSEQQEESCVVCESKGHRTTECPTIPAFKEVLYGQTSDSNNVRKPFSNQVGNPYSETYNPGWRNHPNFGWRNEGSSVPQTFQPPPQPFHAPTHNTYQPPHKRSLEDTLQQFMQTQGGINNQAYKFQDQTNRTLDDIRSQLTKLTQSLSIQEKGKIPAQPMPNPRGQVHMSESSLSEPSNHEQVQAITTLRSGKIVDKAIGFGMPKGIVEEKSRESEEGIKTQVTNESLSDKEGEINEKEMSEKGDDSRKIGVKVSDLEFVPRAPFPQRLGKPKHDLVNSEIYELFKQVKVNIPLLDAIKQVPSYAKFLKDLCTVKRRLNVKERAFLTEHASAIIQFKTPPKYKDPGCPTISCIIGSHKIDQALLDLGASVNLIPYTVYEQLGLGEIKPTRITLQLADRSIKIPRGIVEDVLVQVDKFYFPVDFVVLDTAPIQGSNAPIPVILGRPFLATSNALINCRNGVMKLSFGNMTVEMNIFNVSKQIGEHEDIREVDLIQTICQEHFEREWVKDPLERTLIHDERLYSLECVDEEVKELETYLDPMPIMSIGQWTPSVEPLISPQVKVEASLVQPYKPERKPLPSDLKYAFLGEDESYPIVISSKLSIEQEQELLRVVRKHKKAIGWTITDLKGISPLLCTHRIYLEEEAKSVRQMQRRLNPNMKEVVRGEVLKLLDAGIIYPIANSKWVSPTQVVPKKSGVTVVVKNENNELVPTRIQTGWRMCIDYRKLNMVTRKDHFPLPFLDQVLERVAGRAFYCFLDGYSGYNQIEISLEDQEKTTFTCPFGTYAYRKMPFGLCNAPATFQRCMMSIFSDMVENFLEVFMDDFSVYGDSYELCLMHLEKVLERCEESNLVLNWEKCHFMVTHGIVLGHIVSSKGIEVDKSKVEVIQKLPTPRTVKDVRSFLGHAGFYRRFIHSFSTIAKPLCNLLSQDVQFDWTSKCQEAFEKLKGLLTTAPIMQAPDWSLPFELMCDASDFAIGAVLGQRKDNKPHVIYYASKTLNDAQLNYTTTEKELLAVVFALDKFRSYLVGSLVIVFTDHAALKYLLTKQDAKPRLIRWILLLQEFNLEIRDKKGVENVVADHLSRLSSYETTTDESPINEFFADENLFCAGTVSYIGSPWYADIANYLATSQIPSHWSKLDKQKFLRNVRTFFWDDPYLFKYCPDQIVRRCIPDHEIPSVINFCHALACGGHFSSKKTTAKILQCGFYWPTMFKDVHAFCVACDRCQRLGNLTRRNMMPLNPILVLEIFDCWGIDFMGPFPSSFGYHFILVAVDYVSKWVEAIASRTNDHRVVVKFLKENIFSRFGMPRAMISDGGKHFCNKPVGMLMRKYGVIHKVSTPYHPQTSGQAELANREIKNILEKNSQSKPLVYGKPCHLPVEIEHRAYWAIRQFNDNENEKILRMEMFFKVNGHRLKLYLENVVAEVETLDLEDPIPL</sequence>
<name>A0ACC4BBG7_POPAL</name>
<protein>
    <submittedName>
        <fullName evidence="1">Uncharacterized protein</fullName>
    </submittedName>
</protein>
<dbReference type="Proteomes" id="UP000309997">
    <property type="component" value="Unassembled WGS sequence"/>
</dbReference>
<accession>A0ACC4BBG7</accession>
<keyword evidence="2" id="KW-1185">Reference proteome</keyword>
<evidence type="ECO:0000313" key="1">
    <source>
        <dbReference type="EMBL" id="KAL3575865.1"/>
    </source>
</evidence>
<gene>
    <name evidence="1" type="ORF">D5086_021148</name>
</gene>
<dbReference type="EMBL" id="RCHU02000011">
    <property type="protein sequence ID" value="KAL3575865.1"/>
    <property type="molecule type" value="Genomic_DNA"/>
</dbReference>
<comment type="caution">
    <text evidence="1">The sequence shown here is derived from an EMBL/GenBank/DDBJ whole genome shotgun (WGS) entry which is preliminary data.</text>
</comment>
<evidence type="ECO:0000313" key="2">
    <source>
        <dbReference type="Proteomes" id="UP000309997"/>
    </source>
</evidence>
<proteinExistence type="predicted"/>